<proteinExistence type="predicted"/>
<sequence length="48" mass="5457">MLHCQAMFHTTICGLMLVVSFSLVAYLFCFILNFNSEAYRAHNPTPTC</sequence>
<name>A0A0A9FNG5_ARUDO</name>
<protein>
    <submittedName>
        <fullName evidence="2">Uncharacterized protein</fullName>
    </submittedName>
</protein>
<evidence type="ECO:0000256" key="1">
    <source>
        <dbReference type="SAM" id="Phobius"/>
    </source>
</evidence>
<accession>A0A0A9FNG5</accession>
<dbReference type="AlphaFoldDB" id="A0A0A9FNG5"/>
<keyword evidence="1" id="KW-0472">Membrane</keyword>
<reference evidence="2" key="1">
    <citation type="submission" date="2014-09" db="EMBL/GenBank/DDBJ databases">
        <authorList>
            <person name="Magalhaes I.L.F."/>
            <person name="Oliveira U."/>
            <person name="Santos F.R."/>
            <person name="Vidigal T.H.D.A."/>
            <person name="Brescovit A.D."/>
            <person name="Santos A.J."/>
        </authorList>
    </citation>
    <scope>NUCLEOTIDE SEQUENCE</scope>
    <source>
        <tissue evidence="2">Shoot tissue taken approximately 20 cm above the soil surface</tissue>
    </source>
</reference>
<keyword evidence="1" id="KW-1133">Transmembrane helix</keyword>
<dbReference type="EMBL" id="GBRH01183541">
    <property type="protein sequence ID" value="JAE14355.1"/>
    <property type="molecule type" value="Transcribed_RNA"/>
</dbReference>
<evidence type="ECO:0000313" key="2">
    <source>
        <dbReference type="EMBL" id="JAE14355.1"/>
    </source>
</evidence>
<feature type="transmembrane region" description="Helical" evidence="1">
    <location>
        <begin position="12"/>
        <end position="34"/>
    </location>
</feature>
<reference evidence="2" key="2">
    <citation type="journal article" date="2015" name="Data Brief">
        <title>Shoot transcriptome of the giant reed, Arundo donax.</title>
        <authorList>
            <person name="Barrero R.A."/>
            <person name="Guerrero F.D."/>
            <person name="Moolhuijzen P."/>
            <person name="Goolsby J.A."/>
            <person name="Tidwell J."/>
            <person name="Bellgard S.E."/>
            <person name="Bellgard M.I."/>
        </authorList>
    </citation>
    <scope>NUCLEOTIDE SEQUENCE</scope>
    <source>
        <tissue evidence="2">Shoot tissue taken approximately 20 cm above the soil surface</tissue>
    </source>
</reference>
<organism evidence="2">
    <name type="scientific">Arundo donax</name>
    <name type="common">Giant reed</name>
    <name type="synonym">Donax arundinaceus</name>
    <dbReference type="NCBI Taxonomy" id="35708"/>
    <lineage>
        <taxon>Eukaryota</taxon>
        <taxon>Viridiplantae</taxon>
        <taxon>Streptophyta</taxon>
        <taxon>Embryophyta</taxon>
        <taxon>Tracheophyta</taxon>
        <taxon>Spermatophyta</taxon>
        <taxon>Magnoliopsida</taxon>
        <taxon>Liliopsida</taxon>
        <taxon>Poales</taxon>
        <taxon>Poaceae</taxon>
        <taxon>PACMAD clade</taxon>
        <taxon>Arundinoideae</taxon>
        <taxon>Arundineae</taxon>
        <taxon>Arundo</taxon>
    </lineage>
</organism>
<keyword evidence="1" id="KW-0812">Transmembrane</keyword>